<keyword evidence="3" id="KW-0969">Cilium</keyword>
<keyword evidence="3" id="KW-0282">Flagellum</keyword>
<dbReference type="PANTHER" id="PTHR36307:SF1">
    <property type="entry name" value="FLAGELLA BASAL BODY P-RING FORMATION PROTEIN FLGA"/>
    <property type="match status" value="1"/>
</dbReference>
<feature type="chain" id="PRO_5012258213" evidence="1">
    <location>
        <begin position="23"/>
        <end position="308"/>
    </location>
</feature>
<dbReference type="GO" id="GO:0044780">
    <property type="term" value="P:bacterial-type flagellum assembly"/>
    <property type="evidence" value="ECO:0007669"/>
    <property type="project" value="InterPro"/>
</dbReference>
<dbReference type="InterPro" id="IPR039246">
    <property type="entry name" value="Flagellar_FlgA"/>
</dbReference>
<feature type="domain" description="Flagella basal body P-ring formation protein FlgA SAF" evidence="2">
    <location>
        <begin position="190"/>
        <end position="307"/>
    </location>
</feature>
<keyword evidence="3" id="KW-0966">Cell projection</keyword>
<dbReference type="PANTHER" id="PTHR36307">
    <property type="entry name" value="FLAGELLA BASAL BODY P-RING FORMATION PROTEIN FLGA"/>
    <property type="match status" value="1"/>
</dbReference>
<dbReference type="Gene3D" id="2.30.30.760">
    <property type="match status" value="1"/>
</dbReference>
<dbReference type="NCBIfam" id="TIGR03170">
    <property type="entry name" value="flgA_cterm"/>
    <property type="match status" value="1"/>
</dbReference>
<accession>A0A1W0D0X8</accession>
<gene>
    <name evidence="3" type="ORF">B0T45_09850</name>
</gene>
<reference evidence="3 4" key="1">
    <citation type="submission" date="2017-02" db="EMBL/GenBank/DDBJ databases">
        <title>Chromobacterium haemolyticum H5244.</title>
        <authorList>
            <person name="Gulvik C.A."/>
        </authorList>
    </citation>
    <scope>NUCLEOTIDE SEQUENCE [LARGE SCALE GENOMIC DNA]</scope>
    <source>
        <strain evidence="3 4">H5244</strain>
    </source>
</reference>
<dbReference type="AlphaFoldDB" id="A0A1W0D0X8"/>
<organism evidence="3 4">
    <name type="scientific">Chromobacterium haemolyticum</name>
    <dbReference type="NCBI Taxonomy" id="394935"/>
    <lineage>
        <taxon>Bacteria</taxon>
        <taxon>Pseudomonadati</taxon>
        <taxon>Pseudomonadota</taxon>
        <taxon>Betaproteobacteria</taxon>
        <taxon>Neisseriales</taxon>
        <taxon>Chromobacteriaceae</taxon>
        <taxon>Chromobacterium</taxon>
    </lineage>
</organism>
<evidence type="ECO:0000259" key="2">
    <source>
        <dbReference type="Pfam" id="PF13144"/>
    </source>
</evidence>
<comment type="caution">
    <text evidence="3">The sequence shown here is derived from an EMBL/GenBank/DDBJ whole genome shotgun (WGS) entry which is preliminary data.</text>
</comment>
<dbReference type="EMBL" id="MUKV01000010">
    <property type="protein sequence ID" value="OQS40689.1"/>
    <property type="molecule type" value="Genomic_DNA"/>
</dbReference>
<name>A0A1W0D0X8_9NEIS</name>
<proteinExistence type="predicted"/>
<dbReference type="RefSeq" id="WP_081555363.1">
    <property type="nucleotide sequence ID" value="NZ_MUKV01000010.1"/>
</dbReference>
<keyword evidence="1" id="KW-0732">Signal</keyword>
<evidence type="ECO:0000313" key="4">
    <source>
        <dbReference type="Proteomes" id="UP000192721"/>
    </source>
</evidence>
<dbReference type="Pfam" id="PF13144">
    <property type="entry name" value="ChapFlgA"/>
    <property type="match status" value="1"/>
</dbReference>
<dbReference type="Proteomes" id="UP000192721">
    <property type="component" value="Unassembled WGS sequence"/>
</dbReference>
<evidence type="ECO:0000256" key="1">
    <source>
        <dbReference type="SAM" id="SignalP"/>
    </source>
</evidence>
<protein>
    <submittedName>
        <fullName evidence="3">Flagella basal body P-ring formation protein FlgA</fullName>
    </submittedName>
</protein>
<evidence type="ECO:0000313" key="3">
    <source>
        <dbReference type="EMBL" id="OQS40689.1"/>
    </source>
</evidence>
<feature type="signal peptide" evidence="1">
    <location>
        <begin position="1"/>
        <end position="22"/>
    </location>
</feature>
<sequence length="308" mass="33477">MMKRAALLAVWAASISAQPLTAQSAVEVENRSVSWVQLLEGDVPEELRRALEARPLVTGLKAGDVRTLGRALLQSAWRAALGVEAERWPVRLPDHITVTRVGGEPAEPVLVKEGGQALRARLSSECKRLALQPERNEMKAFLPLKGVRLAARLPAAPALARRMAVWLDVFEGPELYGSWPIWFQVSCWRPVYRASRAVAKGEALSTTNAEQTLADWTEARPLPSLQGMAAARDLAAGTVLRLADARPVARVRKGERVLARLRSGAIRLEVGAEALGDGAVGQLVYVKRERDQSVFKAIVVANGVVDVL</sequence>
<dbReference type="InterPro" id="IPR017585">
    <property type="entry name" value="SAF_FlgA"/>
</dbReference>